<gene>
    <name evidence="2" type="ORF">QN277_028574</name>
</gene>
<proteinExistence type="predicted"/>
<evidence type="ECO:0008006" key="4">
    <source>
        <dbReference type="Google" id="ProtNLM"/>
    </source>
</evidence>
<keyword evidence="1" id="KW-0812">Transmembrane</keyword>
<dbReference type="Proteomes" id="UP001293593">
    <property type="component" value="Unassembled WGS sequence"/>
</dbReference>
<feature type="transmembrane region" description="Helical" evidence="1">
    <location>
        <begin position="74"/>
        <end position="92"/>
    </location>
</feature>
<dbReference type="EMBL" id="JAWXYG010000009">
    <property type="protein sequence ID" value="KAK4263105.1"/>
    <property type="molecule type" value="Genomic_DNA"/>
</dbReference>
<feature type="transmembrane region" description="Helical" evidence="1">
    <location>
        <begin position="42"/>
        <end position="62"/>
    </location>
</feature>
<feature type="transmembrane region" description="Helical" evidence="1">
    <location>
        <begin position="12"/>
        <end position="30"/>
    </location>
</feature>
<dbReference type="AlphaFoldDB" id="A0AAE1K3K9"/>
<keyword evidence="3" id="KW-1185">Reference proteome</keyword>
<sequence>MIFNFHIHPKVWRFLGFLSCGVGFICYALSPSFHNLFGHWTLFKILFYSILSSIFSLLTIFVNKCPQLSRVSLLQAHLGFLTLMLTSLYSFYEDRSKQHNEEDEKGRKNMLSLVSFAAFAFMSVSLSKQIQPEFDVGMSNFFLGCLIVAVMKINIKIAIGLSALFYVLVTVRSCWDSHEPRQIIGDTQPAIIMAPLNEIQITLAGENVDEECHIEMPSLDNEGHVELDTTVEVQEETKCGHIDELGIWYQAFRGSRQDDDRAPNAHHGCRLVSSLA</sequence>
<keyword evidence="1" id="KW-1133">Transmembrane helix</keyword>
<keyword evidence="1" id="KW-0472">Membrane</keyword>
<evidence type="ECO:0000313" key="2">
    <source>
        <dbReference type="EMBL" id="KAK4263105.1"/>
    </source>
</evidence>
<accession>A0AAE1K3K9</accession>
<comment type="caution">
    <text evidence="2">The sequence shown here is derived from an EMBL/GenBank/DDBJ whole genome shotgun (WGS) entry which is preliminary data.</text>
</comment>
<organism evidence="2 3">
    <name type="scientific">Acacia crassicarpa</name>
    <name type="common">northern wattle</name>
    <dbReference type="NCBI Taxonomy" id="499986"/>
    <lineage>
        <taxon>Eukaryota</taxon>
        <taxon>Viridiplantae</taxon>
        <taxon>Streptophyta</taxon>
        <taxon>Embryophyta</taxon>
        <taxon>Tracheophyta</taxon>
        <taxon>Spermatophyta</taxon>
        <taxon>Magnoliopsida</taxon>
        <taxon>eudicotyledons</taxon>
        <taxon>Gunneridae</taxon>
        <taxon>Pentapetalae</taxon>
        <taxon>rosids</taxon>
        <taxon>fabids</taxon>
        <taxon>Fabales</taxon>
        <taxon>Fabaceae</taxon>
        <taxon>Caesalpinioideae</taxon>
        <taxon>mimosoid clade</taxon>
        <taxon>Acacieae</taxon>
        <taxon>Acacia</taxon>
    </lineage>
</organism>
<protein>
    <recommendedName>
        <fullName evidence="4">Transmembrane protein</fullName>
    </recommendedName>
</protein>
<evidence type="ECO:0000256" key="1">
    <source>
        <dbReference type="SAM" id="Phobius"/>
    </source>
</evidence>
<feature type="transmembrane region" description="Helical" evidence="1">
    <location>
        <begin position="142"/>
        <end position="169"/>
    </location>
</feature>
<feature type="transmembrane region" description="Helical" evidence="1">
    <location>
        <begin position="112"/>
        <end position="130"/>
    </location>
</feature>
<name>A0AAE1K3K9_9FABA</name>
<evidence type="ECO:0000313" key="3">
    <source>
        <dbReference type="Proteomes" id="UP001293593"/>
    </source>
</evidence>
<reference evidence="2" key="1">
    <citation type="submission" date="2023-10" db="EMBL/GenBank/DDBJ databases">
        <title>Chromosome-level genome of the transformable northern wattle, Acacia crassicarpa.</title>
        <authorList>
            <person name="Massaro I."/>
            <person name="Sinha N.R."/>
            <person name="Poethig S."/>
            <person name="Leichty A.R."/>
        </authorList>
    </citation>
    <scope>NUCLEOTIDE SEQUENCE</scope>
    <source>
        <strain evidence="2">Acra3RX</strain>
        <tissue evidence="2">Leaf</tissue>
    </source>
</reference>